<sequence>MSKNDDVVGLPTQKNMKIAEEAKIAEGATSKEAVKTAKANEGSPIKKATKTAKVAECVTSSEAVKTAKANEGLPVKTAKVAEGVTSDETVKTANVPSEKTKMFNFAAAAGRKTEEIKMEEVEYEKF</sequence>
<comment type="caution">
    <text evidence="1">The sequence shown here is derived from an EMBL/GenBank/DDBJ whole genome shotgun (WGS) entry which is preliminary data.</text>
</comment>
<proteinExistence type="predicted"/>
<dbReference type="AlphaFoldDB" id="A0AA36HIU2"/>
<dbReference type="Proteomes" id="UP001162480">
    <property type="component" value="Unassembled WGS sequence"/>
</dbReference>
<evidence type="ECO:0000313" key="2">
    <source>
        <dbReference type="Proteomes" id="UP001162480"/>
    </source>
</evidence>
<organism evidence="1 2">
    <name type="scientific">Octopus vulgaris</name>
    <name type="common">Common octopus</name>
    <dbReference type="NCBI Taxonomy" id="6645"/>
    <lineage>
        <taxon>Eukaryota</taxon>
        <taxon>Metazoa</taxon>
        <taxon>Spiralia</taxon>
        <taxon>Lophotrochozoa</taxon>
        <taxon>Mollusca</taxon>
        <taxon>Cephalopoda</taxon>
        <taxon>Coleoidea</taxon>
        <taxon>Octopodiformes</taxon>
        <taxon>Octopoda</taxon>
        <taxon>Incirrata</taxon>
        <taxon>Octopodidae</taxon>
        <taxon>Octopus</taxon>
    </lineage>
</organism>
<name>A0AA36HIU2_OCTVU</name>
<protein>
    <submittedName>
        <fullName evidence="1">Uncharacterized protein</fullName>
    </submittedName>
</protein>
<evidence type="ECO:0000313" key="1">
    <source>
        <dbReference type="EMBL" id="CAJ1099381.1"/>
    </source>
</evidence>
<dbReference type="EMBL" id="CATOCA020000002">
    <property type="protein sequence ID" value="CAJ1099381.1"/>
    <property type="molecule type" value="Genomic_DNA"/>
</dbReference>
<gene>
    <name evidence="1" type="ORF">OCTVUL_1B021297</name>
</gene>
<reference evidence="1" key="1">
    <citation type="submission" date="2023-08" db="EMBL/GenBank/DDBJ databases">
        <authorList>
            <person name="Alioto T."/>
            <person name="Alioto T."/>
            <person name="Gomez Garrido J."/>
        </authorList>
    </citation>
    <scope>NUCLEOTIDE SEQUENCE</scope>
</reference>
<keyword evidence="2" id="KW-1185">Reference proteome</keyword>
<accession>A0AA36HIU2</accession>